<organism evidence="1">
    <name type="scientific">Triatoma infestans</name>
    <name type="common">Assassin bug</name>
    <dbReference type="NCBI Taxonomy" id="30076"/>
    <lineage>
        <taxon>Eukaryota</taxon>
        <taxon>Metazoa</taxon>
        <taxon>Ecdysozoa</taxon>
        <taxon>Arthropoda</taxon>
        <taxon>Hexapoda</taxon>
        <taxon>Insecta</taxon>
        <taxon>Pterygota</taxon>
        <taxon>Neoptera</taxon>
        <taxon>Paraneoptera</taxon>
        <taxon>Hemiptera</taxon>
        <taxon>Heteroptera</taxon>
        <taxon>Panheteroptera</taxon>
        <taxon>Cimicomorpha</taxon>
        <taxon>Reduviidae</taxon>
        <taxon>Triatominae</taxon>
        <taxon>Triatoma</taxon>
    </lineage>
</organism>
<evidence type="ECO:0000313" key="1">
    <source>
        <dbReference type="EMBL" id="JAC14528.1"/>
    </source>
</evidence>
<protein>
    <submittedName>
        <fullName evidence="1">Putative secreted protein</fullName>
    </submittedName>
</protein>
<reference evidence="1" key="1">
    <citation type="journal article" date="2014" name="PLoS Negl. Trop. Dis.">
        <title>An updated insight into the Sialotranscriptome of Triatoma infestans: developmental stage and geographic variations.</title>
        <authorList>
            <person name="Schwarz A."/>
            <person name="Medrano-Mercado N."/>
            <person name="Schaub G.A."/>
            <person name="Struchiner C.J."/>
            <person name="Bargues M.D."/>
            <person name="Levy M.Z."/>
            <person name="Ribeiro J.M."/>
        </authorList>
    </citation>
    <scope>NUCLEOTIDE SEQUENCE</scope>
    <source>
        <strain evidence="1">Chile</strain>
        <tissue evidence="1">Salivary glands</tissue>
    </source>
</reference>
<dbReference type="AlphaFoldDB" id="A0A023EZ82"/>
<accession>A0A023EZ82</accession>
<sequence length="72" mass="8044">MGARNKWIKRCVLIVGVAATGLFATSLAQHQQNGILEFVTNNITDEPWPTSIPRNFLTTKPLIKIKGFGYEK</sequence>
<name>A0A023EZ82_TRIIF</name>
<proteinExistence type="evidence at transcript level"/>
<dbReference type="EMBL" id="GBBI01004184">
    <property type="protein sequence ID" value="JAC14528.1"/>
    <property type="molecule type" value="mRNA"/>
</dbReference>
<feature type="non-terminal residue" evidence="1">
    <location>
        <position position="72"/>
    </location>
</feature>